<name>A0AAW2BD05_9ROSI</name>
<dbReference type="FunFam" id="3.80.10.10:FF:000400">
    <property type="entry name" value="Nuclear pore complex protein NUP107"/>
    <property type="match status" value="1"/>
</dbReference>
<evidence type="ECO:0000256" key="4">
    <source>
        <dbReference type="ARBA" id="ARBA00022614"/>
    </source>
</evidence>
<organism evidence="9 10">
    <name type="scientific">Lithocarpus litseifolius</name>
    <dbReference type="NCBI Taxonomy" id="425828"/>
    <lineage>
        <taxon>Eukaryota</taxon>
        <taxon>Viridiplantae</taxon>
        <taxon>Streptophyta</taxon>
        <taxon>Embryophyta</taxon>
        <taxon>Tracheophyta</taxon>
        <taxon>Spermatophyta</taxon>
        <taxon>Magnoliopsida</taxon>
        <taxon>eudicotyledons</taxon>
        <taxon>Gunneridae</taxon>
        <taxon>Pentapetalae</taxon>
        <taxon>rosids</taxon>
        <taxon>fabids</taxon>
        <taxon>Fagales</taxon>
        <taxon>Fagaceae</taxon>
        <taxon>Lithocarpus</taxon>
    </lineage>
</organism>
<accession>A0AAW2BD05</accession>
<reference evidence="9 10" key="1">
    <citation type="submission" date="2024-01" db="EMBL/GenBank/DDBJ databases">
        <title>A telomere-to-telomere, gap-free genome of sweet tea (Lithocarpus litseifolius).</title>
        <authorList>
            <person name="Zhou J."/>
        </authorList>
    </citation>
    <scope>NUCLEOTIDE SEQUENCE [LARGE SCALE GENOMIC DNA]</scope>
    <source>
        <strain evidence="9">Zhou-2022a</strain>
        <tissue evidence="9">Leaf</tissue>
    </source>
</reference>
<dbReference type="SUPFAM" id="SSF52058">
    <property type="entry name" value="L domain-like"/>
    <property type="match status" value="1"/>
</dbReference>
<keyword evidence="3" id="KW-0964">Secreted</keyword>
<keyword evidence="4" id="KW-0433">Leucine-rich repeat</keyword>
<keyword evidence="3" id="KW-0134">Cell wall</keyword>
<dbReference type="Proteomes" id="UP001459277">
    <property type="component" value="Unassembled WGS sequence"/>
</dbReference>
<dbReference type="InterPro" id="IPR001611">
    <property type="entry name" value="Leu-rich_rpt"/>
</dbReference>
<dbReference type="PANTHER" id="PTHR48054">
    <property type="entry name" value="RECEPTOR KINASE-LIKE PROTEIN XA21"/>
    <property type="match status" value="1"/>
</dbReference>
<comment type="subcellular location">
    <subcellularLocation>
        <location evidence="2">Membrane</location>
    </subcellularLocation>
    <subcellularLocation>
        <location evidence="1">Secreted</location>
        <location evidence="1">Cell wall</location>
    </subcellularLocation>
</comment>
<dbReference type="InterPro" id="IPR052592">
    <property type="entry name" value="LRR-RLK"/>
</dbReference>
<dbReference type="Pfam" id="PF00560">
    <property type="entry name" value="LRR_1"/>
    <property type="match status" value="4"/>
</dbReference>
<proteinExistence type="inferred from homology"/>
<keyword evidence="7" id="KW-0472">Membrane</keyword>
<dbReference type="AlphaFoldDB" id="A0AAW2BD05"/>
<evidence type="ECO:0000256" key="7">
    <source>
        <dbReference type="ARBA" id="ARBA00023136"/>
    </source>
</evidence>
<evidence type="ECO:0000313" key="10">
    <source>
        <dbReference type="Proteomes" id="UP001459277"/>
    </source>
</evidence>
<evidence type="ECO:0000256" key="5">
    <source>
        <dbReference type="ARBA" id="ARBA00022729"/>
    </source>
</evidence>
<keyword evidence="10" id="KW-1185">Reference proteome</keyword>
<evidence type="ECO:0008006" key="11">
    <source>
        <dbReference type="Google" id="ProtNLM"/>
    </source>
</evidence>
<evidence type="ECO:0000256" key="6">
    <source>
        <dbReference type="ARBA" id="ARBA00022737"/>
    </source>
</evidence>
<keyword evidence="6" id="KW-0677">Repeat</keyword>
<dbReference type="EMBL" id="JAZDWU010000012">
    <property type="protein sequence ID" value="KAK9983941.1"/>
    <property type="molecule type" value="Genomic_DNA"/>
</dbReference>
<gene>
    <name evidence="9" type="ORF">SO802_033466</name>
</gene>
<evidence type="ECO:0000313" key="9">
    <source>
        <dbReference type="EMBL" id="KAK9983941.1"/>
    </source>
</evidence>
<comment type="caution">
    <text evidence="9">The sequence shown here is derived from an EMBL/GenBank/DDBJ whole genome shotgun (WGS) entry which is preliminary data.</text>
</comment>
<sequence>MGTQQEIVKCKKYSLDQGGVCGDKTREATALLSLKANWMNFPSNWVGSDPCGGLWVGIECINSRVTSIMLSNMNLTGQLSGDIGSFSKLQNLSLNSNKFIGQIPNSIGNLSNLYYLDLTDNQLEGPIPVSDGNGTKSGLDMLLQTRHLRFDRNSLNGLPSNLNSLTNVIELSLSNNNLSGPMANLTGMNSLSYLDMSNNSFTVSDVPPWIASLPLLTTLYDPPS</sequence>
<evidence type="ECO:0000256" key="8">
    <source>
        <dbReference type="ARBA" id="ARBA00038043"/>
    </source>
</evidence>
<dbReference type="Gene3D" id="3.80.10.10">
    <property type="entry name" value="Ribonuclease Inhibitor"/>
    <property type="match status" value="2"/>
</dbReference>
<comment type="similarity">
    <text evidence="8">Belongs to the polygalacturonase-inhibiting protein family.</text>
</comment>
<dbReference type="GO" id="GO:0016020">
    <property type="term" value="C:membrane"/>
    <property type="evidence" value="ECO:0007669"/>
    <property type="project" value="UniProtKB-SubCell"/>
</dbReference>
<evidence type="ECO:0000256" key="1">
    <source>
        <dbReference type="ARBA" id="ARBA00004191"/>
    </source>
</evidence>
<evidence type="ECO:0000256" key="3">
    <source>
        <dbReference type="ARBA" id="ARBA00022512"/>
    </source>
</evidence>
<dbReference type="PANTHER" id="PTHR48054:SF82">
    <property type="entry name" value="LRR RECEPTOR-LIKE SERINE_THREONINE-PROTEIN KINASE FLS2"/>
    <property type="match status" value="1"/>
</dbReference>
<evidence type="ECO:0000256" key="2">
    <source>
        <dbReference type="ARBA" id="ARBA00004370"/>
    </source>
</evidence>
<protein>
    <recommendedName>
        <fullName evidence="11">Leucine-rich repeat-containing N-terminal plant-type domain-containing protein</fullName>
    </recommendedName>
</protein>
<keyword evidence="5" id="KW-0732">Signal</keyword>
<dbReference type="InterPro" id="IPR032675">
    <property type="entry name" value="LRR_dom_sf"/>
</dbReference>